<feature type="compositionally biased region" description="Pro residues" evidence="1">
    <location>
        <begin position="577"/>
        <end position="587"/>
    </location>
</feature>
<proteinExistence type="predicted"/>
<gene>
    <name evidence="2" type="ORF">PsYK624_053450</name>
</gene>
<accession>A0A9P3G7H7</accession>
<dbReference type="OrthoDB" id="2744437at2759"/>
<keyword evidence="3" id="KW-1185">Reference proteome</keyword>
<dbReference type="Proteomes" id="UP000703269">
    <property type="component" value="Unassembled WGS sequence"/>
</dbReference>
<name>A0A9P3G7H7_9APHY</name>
<dbReference type="EMBL" id="BPQB01000012">
    <property type="protein sequence ID" value="GJE89249.1"/>
    <property type="molecule type" value="Genomic_DNA"/>
</dbReference>
<evidence type="ECO:0000313" key="2">
    <source>
        <dbReference type="EMBL" id="GJE89249.1"/>
    </source>
</evidence>
<dbReference type="AlphaFoldDB" id="A0A9P3G7H7"/>
<reference evidence="2 3" key="1">
    <citation type="submission" date="2021-08" db="EMBL/GenBank/DDBJ databases">
        <title>Draft Genome Sequence of Phanerochaete sordida strain YK-624.</title>
        <authorList>
            <person name="Mori T."/>
            <person name="Dohra H."/>
            <person name="Suzuki T."/>
            <person name="Kawagishi H."/>
            <person name="Hirai H."/>
        </authorList>
    </citation>
    <scope>NUCLEOTIDE SEQUENCE [LARGE SCALE GENOMIC DNA]</scope>
    <source>
        <strain evidence="2 3">YK-624</strain>
    </source>
</reference>
<evidence type="ECO:0000313" key="3">
    <source>
        <dbReference type="Proteomes" id="UP000703269"/>
    </source>
</evidence>
<feature type="compositionally biased region" description="Basic residues" evidence="1">
    <location>
        <begin position="593"/>
        <end position="611"/>
    </location>
</feature>
<feature type="region of interest" description="Disordered" evidence="1">
    <location>
        <begin position="573"/>
        <end position="611"/>
    </location>
</feature>
<protein>
    <recommendedName>
        <fullName evidence="4">F-box domain-containing protein</fullName>
    </recommendedName>
</protein>
<comment type="caution">
    <text evidence="2">The sequence shown here is derived from an EMBL/GenBank/DDBJ whole genome shotgun (WGS) entry which is preliminary data.</text>
</comment>
<evidence type="ECO:0008006" key="4">
    <source>
        <dbReference type="Google" id="ProtNLM"/>
    </source>
</evidence>
<evidence type="ECO:0000256" key="1">
    <source>
        <dbReference type="SAM" id="MobiDB-lite"/>
    </source>
</evidence>
<sequence>MKNAAHRSESAIHNAGLPISRLPGEVIEQIFSWYILGVCTAVEEHSYWSVSVTKAEATQHYPRCPRPYSWLFIRHVCQAWRQVALTYPELSTHICLTRPDCVEELLGRAGTLPLHVYDPSLDYMRLHYALVMRCRDLVRPHASRIHRGVLLAANGAIDIMPSQYDDNAERGEPMDITSLLTPRPDLGGPSLLRLEDLTPSSQSLSRTPSTFSSLHLRRLALVQRTYMPPPTGDLLALLAPFARLEVLELRGVLPRDAGSFAHLAEHNRPNGAPAPTLALPHLRVLRIAAPTAAAALHFTSRMAHPPDTTLDLAVEDLTAYPHADCACMPALARHAADTLTRGGAAPLLSLRIAVDGAHGLDLCLWTHALAPAALRLPPDAAPPQLRLSVQHCDDTKRAFAALVRALPLAHVAAAALLDRAPRAGAVQWAPLLRALPALGVLTVDAHSFSVPSGVGQALGGARDVDARGLCPALRDLDVRESRGARACSEDYAGLVVTLADVARALAARAVPGGALRAVVKARALSDPLGSREGGEDEGWRDEWEDGAGRFAGRRVEPLARVVIPLGQTPAAAAAPLAPVPPLPPPLQPQSRTGSRRSVLRRFMSLRRRDGR</sequence>
<organism evidence="2 3">
    <name type="scientific">Phanerochaete sordida</name>
    <dbReference type="NCBI Taxonomy" id="48140"/>
    <lineage>
        <taxon>Eukaryota</taxon>
        <taxon>Fungi</taxon>
        <taxon>Dikarya</taxon>
        <taxon>Basidiomycota</taxon>
        <taxon>Agaricomycotina</taxon>
        <taxon>Agaricomycetes</taxon>
        <taxon>Polyporales</taxon>
        <taxon>Phanerochaetaceae</taxon>
        <taxon>Phanerochaete</taxon>
    </lineage>
</organism>